<organism evidence="1 2">
    <name type="scientific">Schleiferilactobacillus perolens DSM 12744</name>
    <dbReference type="NCBI Taxonomy" id="1423792"/>
    <lineage>
        <taxon>Bacteria</taxon>
        <taxon>Bacillati</taxon>
        <taxon>Bacillota</taxon>
        <taxon>Bacilli</taxon>
        <taxon>Lactobacillales</taxon>
        <taxon>Lactobacillaceae</taxon>
        <taxon>Schleiferilactobacillus</taxon>
    </lineage>
</organism>
<dbReference type="Pfam" id="PF08843">
    <property type="entry name" value="AbiEii"/>
    <property type="match status" value="1"/>
</dbReference>
<dbReference type="OrthoDB" id="9808443at2"/>
<dbReference type="EMBL" id="AZEC01000012">
    <property type="protein sequence ID" value="KRL11347.1"/>
    <property type="molecule type" value="Genomic_DNA"/>
</dbReference>
<protein>
    <submittedName>
        <fullName evidence="1">Abortive infection protein</fullName>
    </submittedName>
</protein>
<gene>
    <name evidence="1" type="ORF">FD09_GL000716</name>
</gene>
<name>A0A0R1N3J8_9LACO</name>
<dbReference type="RefSeq" id="WP_057821595.1">
    <property type="nucleotide sequence ID" value="NZ_AZEC01000012.1"/>
</dbReference>
<keyword evidence="2" id="KW-1185">Reference proteome</keyword>
<evidence type="ECO:0000313" key="1">
    <source>
        <dbReference type="EMBL" id="KRL11347.1"/>
    </source>
</evidence>
<dbReference type="Proteomes" id="UP000051330">
    <property type="component" value="Unassembled WGS sequence"/>
</dbReference>
<accession>A0A0R1N3J8</accession>
<dbReference type="PATRIC" id="fig|1423792.3.peg.731"/>
<sequence>MTPQQISNQINAQAIAHGASKESYQILFRLQELLRQLAHSKYRDSFVLKGGFELSTVMGAKLRTTTDLDITVNGHSLEASALKEMFSEIFRDADGPVHFSILKIEDHKMPQNQYPGAVIHLVGEMGTTHQLLSIDVSTGDTIYPQPIEFVHHSIIDYSDTVLIKAFPQVQMLADKLVTIYVKNIRNSRVKDLYDIHVIYTLEGADIQLADLAVAFQKTATSKGIFHATLEDGLRLLSYYQSSKLMLSSWRGYSRKHDYVRTTNLNQVLDTTAQVLKMVFHKIDAE</sequence>
<dbReference type="InterPro" id="IPR014942">
    <property type="entry name" value="AbiEii"/>
</dbReference>
<dbReference type="Gene3D" id="3.10.450.620">
    <property type="entry name" value="JHP933, nucleotidyltransferase-like core domain"/>
    <property type="match status" value="1"/>
</dbReference>
<dbReference type="STRING" id="1423792.FD09_GL000716"/>
<reference evidence="1 2" key="1">
    <citation type="journal article" date="2015" name="Genome Announc.">
        <title>Expanding the biotechnology potential of lactobacilli through comparative genomics of 213 strains and associated genera.</title>
        <authorList>
            <person name="Sun Z."/>
            <person name="Harris H.M."/>
            <person name="McCann A."/>
            <person name="Guo C."/>
            <person name="Argimon S."/>
            <person name="Zhang W."/>
            <person name="Yang X."/>
            <person name="Jeffery I.B."/>
            <person name="Cooney J.C."/>
            <person name="Kagawa T.F."/>
            <person name="Liu W."/>
            <person name="Song Y."/>
            <person name="Salvetti E."/>
            <person name="Wrobel A."/>
            <person name="Rasinkangas P."/>
            <person name="Parkhill J."/>
            <person name="Rea M.C."/>
            <person name="O'Sullivan O."/>
            <person name="Ritari J."/>
            <person name="Douillard F.P."/>
            <person name="Paul Ross R."/>
            <person name="Yang R."/>
            <person name="Briner A.E."/>
            <person name="Felis G.E."/>
            <person name="de Vos W.M."/>
            <person name="Barrangou R."/>
            <person name="Klaenhammer T.R."/>
            <person name="Caufield P.W."/>
            <person name="Cui Y."/>
            <person name="Zhang H."/>
            <person name="O'Toole P.W."/>
        </authorList>
    </citation>
    <scope>NUCLEOTIDE SEQUENCE [LARGE SCALE GENOMIC DNA]</scope>
    <source>
        <strain evidence="1 2">DSM 12744</strain>
    </source>
</reference>
<evidence type="ECO:0000313" key="2">
    <source>
        <dbReference type="Proteomes" id="UP000051330"/>
    </source>
</evidence>
<dbReference type="AlphaFoldDB" id="A0A0R1N3J8"/>
<proteinExistence type="predicted"/>
<comment type="caution">
    <text evidence="1">The sequence shown here is derived from an EMBL/GenBank/DDBJ whole genome shotgun (WGS) entry which is preliminary data.</text>
</comment>